<proteinExistence type="predicted"/>
<gene>
    <name evidence="1" type="ordered locus">Rleg_7042</name>
</gene>
<protein>
    <submittedName>
        <fullName evidence="1">Uncharacterized protein</fullName>
    </submittedName>
</protein>
<reference evidence="1 2" key="1">
    <citation type="journal article" date="2010" name="Stand. Genomic Sci.">
        <title>Complete genome sequence of Rhizobium leguminosarum bv. trifolii strain WSM1325, an effective microsymbiont of annual Mediterranean clovers.</title>
        <authorList>
            <person name="Reeve W."/>
            <person name="O'Hara G."/>
            <person name="Chain P."/>
            <person name="Ardley J."/>
            <person name="Brau L."/>
            <person name="Nandesena K."/>
            <person name="Tiwari R."/>
            <person name="Copeland A."/>
            <person name="Nolan M."/>
            <person name="Han C."/>
            <person name="Brettin T."/>
            <person name="Land M."/>
            <person name="Ovchinikova G."/>
            <person name="Ivanova N."/>
            <person name="Mavromatis K."/>
            <person name="Markowitz V."/>
            <person name="Kyrpides N."/>
            <person name="Melino V."/>
            <person name="Denton M."/>
            <person name="Yates R."/>
            <person name="Howieson J."/>
        </authorList>
    </citation>
    <scope>NUCLEOTIDE SEQUENCE [LARGE SCALE GENOMIC DNA]</scope>
    <source>
        <strain evidence="1 2">WSM1325</strain>
        <plasmid evidence="2">Plasmid pR132502</plasmid>
    </source>
</reference>
<dbReference type="KEGG" id="rlg:Rleg_7042"/>
<organism evidence="1 2">
    <name type="scientific">Rhizobium leguminosarum bv. trifolii (strain WSM1325)</name>
    <dbReference type="NCBI Taxonomy" id="395491"/>
    <lineage>
        <taxon>Bacteria</taxon>
        <taxon>Pseudomonadati</taxon>
        <taxon>Pseudomonadota</taxon>
        <taxon>Alphaproteobacteria</taxon>
        <taxon>Hyphomicrobiales</taxon>
        <taxon>Rhizobiaceae</taxon>
        <taxon>Rhizobium/Agrobacterium group</taxon>
        <taxon>Rhizobium</taxon>
    </lineage>
</organism>
<sequence>MTDFIVDAANFRTLARMSDSSGLEVLQTPVSLRADDHAGEDTAMWPGQQAVAEFALDAGIEQRDCLRLAKQADGARGAAEDRLVEFHNEGGGMLVGGRSGRCLHAFINFA</sequence>
<evidence type="ECO:0000313" key="1">
    <source>
        <dbReference type="EMBL" id="ACS60055.1"/>
    </source>
</evidence>
<evidence type="ECO:0000313" key="2">
    <source>
        <dbReference type="Proteomes" id="UP000002256"/>
    </source>
</evidence>
<dbReference type="HOGENOM" id="CLU_2169000_0_0_5"/>
<name>C6B7J7_RHILS</name>
<geneLocation type="plasmid" evidence="1 2">
    <name>pR132502</name>
</geneLocation>
<dbReference type="Proteomes" id="UP000002256">
    <property type="component" value="Plasmid pR132502"/>
</dbReference>
<dbReference type="AlphaFoldDB" id="C6B7J7"/>
<accession>C6B7J7</accession>
<dbReference type="EMBL" id="CP001624">
    <property type="protein sequence ID" value="ACS60055.1"/>
    <property type="molecule type" value="Genomic_DNA"/>
</dbReference>
<keyword evidence="1" id="KW-0614">Plasmid</keyword>